<comment type="caution">
    <text evidence="2">The sequence shown here is derived from an EMBL/GenBank/DDBJ whole genome shotgun (WGS) entry which is preliminary data.</text>
</comment>
<gene>
    <name evidence="2" type="ORF">NT2_04_04060</name>
</gene>
<dbReference type="Gene3D" id="3.40.50.1820">
    <property type="entry name" value="alpha/beta hydrolase"/>
    <property type="match status" value="2"/>
</dbReference>
<dbReference type="Proteomes" id="UP000016568">
    <property type="component" value="Unassembled WGS sequence"/>
</dbReference>
<feature type="signal peptide" evidence="1">
    <location>
        <begin position="1"/>
        <end position="29"/>
    </location>
</feature>
<dbReference type="SUPFAM" id="SSF53474">
    <property type="entry name" value="alpha/beta-Hydrolases"/>
    <property type="match status" value="1"/>
</dbReference>
<dbReference type="OrthoDB" id="9955at2"/>
<keyword evidence="1" id="KW-0732">Signal</keyword>
<dbReference type="InterPro" id="IPR029058">
    <property type="entry name" value="AB_hydrolase_fold"/>
</dbReference>
<dbReference type="PANTHER" id="PTHR34853:SF1">
    <property type="entry name" value="LIPASE 5"/>
    <property type="match status" value="1"/>
</dbReference>
<dbReference type="RefSeq" id="WP_021689900.1">
    <property type="nucleotide sequence ID" value="NZ_BASZ01000004.1"/>
</dbReference>
<feature type="chain" id="PRO_5030177874" description="Lipase" evidence="1">
    <location>
        <begin position="30"/>
        <end position="383"/>
    </location>
</feature>
<keyword evidence="3" id="KW-1185">Reference proteome</keyword>
<dbReference type="InterPro" id="IPR005152">
    <property type="entry name" value="Lipase_secreted"/>
</dbReference>
<dbReference type="EMBL" id="BASZ01000004">
    <property type="protein sequence ID" value="GAD48993.1"/>
    <property type="molecule type" value="Genomic_DNA"/>
</dbReference>
<protein>
    <recommendedName>
        <fullName evidence="4">Lipase</fullName>
    </recommendedName>
</protein>
<dbReference type="KEGG" id="ntd:EGO55_08255"/>
<accession>U3A2L1</accession>
<evidence type="ECO:0000313" key="2">
    <source>
        <dbReference type="EMBL" id="GAD48993.1"/>
    </source>
</evidence>
<sequence length="383" mass="40451">MTRRLLASVALPFALLVVTLGVPLSPATAQEQGTLITSDPVADTPPGMQAWRISYWTRDDTQRLIPVTGMVIAPREAAPRAKRPVIAWAHGTSGVMPRCAVSTNPLIFSVTPALPEMIAAGYVVVAPDYPGLGSTGPHGYLAGEETARSVLDAVRAAQQIPGAHAGSRFAVWGESQGGHAALWTAREARTYARDLTLVGTAAAAPPTAIAENFRRASEPNVKAMLTAYVAYSWSQKYGAPLNTLFGKVNRGIATRLAQNNCIELGMTPKLGTVVGILSVRGSIKGKDIGRIEPWASLAQKNSIDPALVPSPVLIAQSVKDPVIAPAVTRNFAAGLCKHRKAVRYVALPGGDHAHSARDSASVTLAWIADRFAGLRAPDDCPRL</sequence>
<evidence type="ECO:0008006" key="4">
    <source>
        <dbReference type="Google" id="ProtNLM"/>
    </source>
</evidence>
<dbReference type="PANTHER" id="PTHR34853">
    <property type="match status" value="1"/>
</dbReference>
<proteinExistence type="predicted"/>
<name>U3A2L1_9SPHN</name>
<dbReference type="eggNOG" id="COG1073">
    <property type="taxonomic scope" value="Bacteria"/>
</dbReference>
<dbReference type="Pfam" id="PF03583">
    <property type="entry name" value="LIP"/>
    <property type="match status" value="1"/>
</dbReference>
<evidence type="ECO:0000256" key="1">
    <source>
        <dbReference type="SAM" id="SignalP"/>
    </source>
</evidence>
<organism evidence="2 3">
    <name type="scientific">Caenibius tardaugens NBRC 16725</name>
    <dbReference type="NCBI Taxonomy" id="1219035"/>
    <lineage>
        <taxon>Bacteria</taxon>
        <taxon>Pseudomonadati</taxon>
        <taxon>Pseudomonadota</taxon>
        <taxon>Alphaproteobacteria</taxon>
        <taxon>Sphingomonadales</taxon>
        <taxon>Erythrobacteraceae</taxon>
        <taxon>Caenibius</taxon>
    </lineage>
</organism>
<reference evidence="2 3" key="1">
    <citation type="submission" date="2013-09" db="EMBL/GenBank/DDBJ databases">
        <title>Whole genome shotgun sequence of Novosphingobium tardaugens NBRC 16725.</title>
        <authorList>
            <person name="Isaki S."/>
            <person name="Hosoyama A."/>
            <person name="Tsuchikane K."/>
            <person name="Katsumata H."/>
            <person name="Ando Y."/>
            <person name="Yamazaki S."/>
            <person name="Fujita N."/>
        </authorList>
    </citation>
    <scope>NUCLEOTIDE SEQUENCE [LARGE SCALE GENOMIC DNA]</scope>
    <source>
        <strain evidence="2 3">NBRC 16725</strain>
    </source>
</reference>
<dbReference type="AlphaFoldDB" id="U3A2L1"/>
<dbReference type="GO" id="GO:0004806">
    <property type="term" value="F:triacylglycerol lipase activity"/>
    <property type="evidence" value="ECO:0007669"/>
    <property type="project" value="InterPro"/>
</dbReference>
<evidence type="ECO:0000313" key="3">
    <source>
        <dbReference type="Proteomes" id="UP000016568"/>
    </source>
</evidence>
<dbReference type="GO" id="GO:0016042">
    <property type="term" value="P:lipid catabolic process"/>
    <property type="evidence" value="ECO:0007669"/>
    <property type="project" value="InterPro"/>
</dbReference>
<dbReference type="PIRSF" id="PIRSF029171">
    <property type="entry name" value="Esterase_LipA"/>
    <property type="match status" value="1"/>
</dbReference>